<sequence>MVVFPAMSGGGATPPRRRRRFLSSFFLLIFFIWVVFCHHRHQATAVARPFPGNQKPEQSVSGGAGSKEKLLRTYFNGRSFGSRGFQEKKRTVPSCPDPLHN</sequence>
<proteinExistence type="predicted"/>
<dbReference type="EMBL" id="JAGKQH010000015">
    <property type="protein sequence ID" value="KAG6579278.1"/>
    <property type="molecule type" value="Genomic_DNA"/>
</dbReference>
<comment type="caution">
    <text evidence="2">The sequence shown here is derived from an EMBL/GenBank/DDBJ whole genome shotgun (WGS) entry which is preliminary data.</text>
</comment>
<organism evidence="2 3">
    <name type="scientific">Cucurbita argyrosperma subsp. sororia</name>
    <dbReference type="NCBI Taxonomy" id="37648"/>
    <lineage>
        <taxon>Eukaryota</taxon>
        <taxon>Viridiplantae</taxon>
        <taxon>Streptophyta</taxon>
        <taxon>Embryophyta</taxon>
        <taxon>Tracheophyta</taxon>
        <taxon>Spermatophyta</taxon>
        <taxon>Magnoliopsida</taxon>
        <taxon>eudicotyledons</taxon>
        <taxon>Gunneridae</taxon>
        <taxon>Pentapetalae</taxon>
        <taxon>rosids</taxon>
        <taxon>fabids</taxon>
        <taxon>Cucurbitales</taxon>
        <taxon>Cucurbitaceae</taxon>
        <taxon>Cucurbiteae</taxon>
        <taxon>Cucurbita</taxon>
    </lineage>
</organism>
<evidence type="ECO:0000256" key="1">
    <source>
        <dbReference type="SAM" id="MobiDB-lite"/>
    </source>
</evidence>
<name>A0AAV6MEI1_9ROSI</name>
<dbReference type="InterPro" id="IPR040274">
    <property type="entry name" value="CLE27/CLE43"/>
</dbReference>
<evidence type="ECO:0000313" key="3">
    <source>
        <dbReference type="Proteomes" id="UP000685013"/>
    </source>
</evidence>
<dbReference type="Proteomes" id="UP000685013">
    <property type="component" value="Chromosome 15"/>
</dbReference>
<dbReference type="AlphaFoldDB" id="A0AAV6MEI1"/>
<dbReference type="PANTHER" id="PTHR37184:SF2">
    <property type="entry name" value="CLAVATA3_ESR (CLE)-RELATED PROTEIN 43"/>
    <property type="match status" value="1"/>
</dbReference>
<dbReference type="PANTHER" id="PTHR37184">
    <property type="entry name" value="CLAVATA3/ESR (CLE)-RELATED PROTEIN 27"/>
    <property type="match status" value="1"/>
</dbReference>
<evidence type="ECO:0000313" key="2">
    <source>
        <dbReference type="EMBL" id="KAG6579278.1"/>
    </source>
</evidence>
<protein>
    <submittedName>
        <fullName evidence="2">CLAVATA3/ESR (CLE)-related protein 27</fullName>
    </submittedName>
</protein>
<keyword evidence="3" id="KW-1185">Reference proteome</keyword>
<accession>A0AAV6MEI1</accession>
<feature type="region of interest" description="Disordered" evidence="1">
    <location>
        <begin position="48"/>
        <end position="101"/>
    </location>
</feature>
<reference evidence="2 3" key="1">
    <citation type="journal article" date="2021" name="Hortic Res">
        <title>The domestication of Cucurbita argyrosperma as revealed by the genome of its wild relative.</title>
        <authorList>
            <person name="Barrera-Redondo J."/>
            <person name="Sanchez-de la Vega G."/>
            <person name="Aguirre-Liguori J.A."/>
            <person name="Castellanos-Morales G."/>
            <person name="Gutierrez-Guerrero Y.T."/>
            <person name="Aguirre-Dugua X."/>
            <person name="Aguirre-Planter E."/>
            <person name="Tenaillon M.I."/>
            <person name="Lira-Saade R."/>
            <person name="Eguiarte L.E."/>
        </authorList>
    </citation>
    <scope>NUCLEOTIDE SEQUENCE [LARGE SCALE GENOMIC DNA]</scope>
    <source>
        <strain evidence="2">JBR-2021</strain>
    </source>
</reference>
<feature type="non-terminal residue" evidence="2">
    <location>
        <position position="1"/>
    </location>
</feature>
<gene>
    <name evidence="2" type="primary">CLE27</name>
    <name evidence="2" type="ORF">SDJN03_23726</name>
</gene>